<gene>
    <name evidence="2" type="ORF">TVY486_0501740</name>
</gene>
<dbReference type="PANTHER" id="PTHR35615">
    <property type="entry name" value="PRESENT IN THE OUTER MITOCHONDRIAL MEMBRANE PROTEOME 22-RELATED"/>
    <property type="match status" value="1"/>
</dbReference>
<dbReference type="InterPro" id="IPR027417">
    <property type="entry name" value="P-loop_NTPase"/>
</dbReference>
<feature type="compositionally biased region" description="Low complexity" evidence="1">
    <location>
        <begin position="248"/>
        <end position="262"/>
    </location>
</feature>
<dbReference type="OMA" id="FNDIGAR"/>
<feature type="region of interest" description="Disordered" evidence="1">
    <location>
        <begin position="225"/>
        <end position="269"/>
    </location>
</feature>
<proteinExistence type="predicted"/>
<name>G0TVJ8_TRYVY</name>
<organism evidence="2">
    <name type="scientific">Trypanosoma vivax (strain Y486)</name>
    <dbReference type="NCBI Taxonomy" id="1055687"/>
    <lineage>
        <taxon>Eukaryota</taxon>
        <taxon>Discoba</taxon>
        <taxon>Euglenozoa</taxon>
        <taxon>Kinetoplastea</taxon>
        <taxon>Metakinetoplastina</taxon>
        <taxon>Trypanosomatida</taxon>
        <taxon>Trypanosomatidae</taxon>
        <taxon>Trypanosoma</taxon>
        <taxon>Duttonella</taxon>
    </lineage>
</organism>
<dbReference type="EMBL" id="HE573021">
    <property type="protein sequence ID" value="CCC47964.1"/>
    <property type="molecule type" value="Genomic_DNA"/>
</dbReference>
<sequence length="746" mass="81669">MGHMAPYYYSAYHGHGYPGYDQHQPSQLTMGGCTGGGAGDNAYRLGYYAPQRMRYNGARPVNYGYDQCSYTPNPGGLNAVARLANHARQPIYSTQNHNFYGRGSAYTGGAAKDRGGLQRQNSGVLGRSGSLFGGMSLGSGYGSFYNPRTTSQALGQNNGATPQYRTNYTPGLSRMGSFSRANSFQFRSNDQNFGSAYGFQSNDEASISKQPSEYRLQSVYSFANMCPSSDPPEQVSANAPSGIPQEPRPISSSAAAPSEEPSGGLQRNNSMRLMRVNSSMNGFYNFGQTARLQNMSNRGGKGLTQGRLMERPKAPPYWTDSAQTALKAQPTLPSPPVVNSNPQWKEPPAPEQLKRCNSEKRIGFYFKDVKPSVKEEYKKENEVETNRNSGNASSSDMTNVRTILLLESDGGKVIEVDGPTAVVAKPSSDELVRFDHTEIVNFQSGDTNVHIDTLDELCDAFLAGCNVGLLLADAHCPASQPKSWFTWNALRRLVKDAFAKMPSRCELRVSISLLDDDRVKDLLASRPTYVNLTVANSPLFGNVPDGMTYRVADSAMEFNTLLLKGLEMAEDDSQEEFGILLVTAILKQVRGDSPHSKKNEDDVILSSIFASGVGSGIIHYSRILDKNPAEPRAMYQFALGGPSLTAAILSVSDRPGNAPSIHPSLSTLNRLGQIKNFQLRLGSLNRFITYTRESIPKTEERMNSMPESTAKEMLKRSIVRYKTMLADAEAMIKSPDHAVPRAYVRS</sequence>
<feature type="region of interest" description="Disordered" evidence="1">
    <location>
        <begin position="332"/>
        <end position="352"/>
    </location>
</feature>
<dbReference type="VEuPathDB" id="TriTrypDB:TvY486_0501740"/>
<protein>
    <submittedName>
        <fullName evidence="2">Uncharacterized protein</fullName>
    </submittedName>
</protein>
<feature type="compositionally biased region" description="Polar residues" evidence="1">
    <location>
        <begin position="148"/>
        <end position="170"/>
    </location>
</feature>
<feature type="region of interest" description="Disordered" evidence="1">
    <location>
        <begin position="148"/>
        <end position="172"/>
    </location>
</feature>
<evidence type="ECO:0000313" key="2">
    <source>
        <dbReference type="EMBL" id="CCC47964.1"/>
    </source>
</evidence>
<dbReference type="AlphaFoldDB" id="G0TVJ8"/>
<dbReference type="SUPFAM" id="SSF52540">
    <property type="entry name" value="P-loop containing nucleoside triphosphate hydrolases"/>
    <property type="match status" value="1"/>
</dbReference>
<dbReference type="PANTHER" id="PTHR35615:SF2">
    <property type="entry name" value="PROTEIN KINASE DOMAIN-CONTAINING PROTEIN"/>
    <property type="match status" value="1"/>
</dbReference>
<reference evidence="2" key="1">
    <citation type="journal article" date="2012" name="Proc. Natl. Acad. Sci. U.S.A.">
        <title>Antigenic diversity is generated by distinct evolutionary mechanisms in African trypanosome species.</title>
        <authorList>
            <person name="Jackson A.P."/>
            <person name="Berry A."/>
            <person name="Aslett M."/>
            <person name="Allison H.C."/>
            <person name="Burton P."/>
            <person name="Vavrova-Anderson J."/>
            <person name="Brown R."/>
            <person name="Browne H."/>
            <person name="Corton N."/>
            <person name="Hauser H."/>
            <person name="Gamble J."/>
            <person name="Gilderthorp R."/>
            <person name="Marcello L."/>
            <person name="McQuillan J."/>
            <person name="Otto T.D."/>
            <person name="Quail M.A."/>
            <person name="Sanders M.J."/>
            <person name="van Tonder A."/>
            <person name="Ginger M.L."/>
            <person name="Field M.C."/>
            <person name="Barry J.D."/>
            <person name="Hertz-Fowler C."/>
            <person name="Berriman M."/>
        </authorList>
    </citation>
    <scope>NUCLEOTIDE SEQUENCE</scope>
    <source>
        <strain evidence="2">Y486</strain>
    </source>
</reference>
<accession>G0TVJ8</accession>
<evidence type="ECO:0000256" key="1">
    <source>
        <dbReference type="SAM" id="MobiDB-lite"/>
    </source>
</evidence>